<evidence type="ECO:0000256" key="2">
    <source>
        <dbReference type="HAMAP-Rule" id="MF_00460"/>
    </source>
</evidence>
<dbReference type="InterPro" id="IPR016155">
    <property type="entry name" value="Mopterin_synth/thiamin_S_b"/>
</dbReference>
<feature type="region of interest" description="Disordered" evidence="3">
    <location>
        <begin position="85"/>
        <end position="108"/>
    </location>
</feature>
<comment type="similarity">
    <text evidence="1 2">Belongs to the UPF0125 (RnfH) family.</text>
</comment>
<gene>
    <name evidence="4" type="primary">rnfH</name>
    <name evidence="4" type="ORF">Talka_00934</name>
</gene>
<dbReference type="Pfam" id="PF03658">
    <property type="entry name" value="Ub-RnfH"/>
    <property type="match status" value="1"/>
</dbReference>
<dbReference type="RefSeq" id="WP_143889958.1">
    <property type="nucleotide sequence ID" value="NZ_VJNB01000003.1"/>
</dbReference>
<dbReference type="InterPro" id="IPR037021">
    <property type="entry name" value="RnfH_sf"/>
</dbReference>
<dbReference type="EMBL" id="VJNB01000003">
    <property type="protein sequence ID" value="TSE20584.1"/>
    <property type="molecule type" value="Genomic_DNA"/>
</dbReference>
<accession>A0A554WAH7</accession>
<comment type="caution">
    <text evidence="4">The sequence shown here is derived from an EMBL/GenBank/DDBJ whole genome shotgun (WGS) entry which is preliminary data.</text>
</comment>
<dbReference type="InterPro" id="IPR005346">
    <property type="entry name" value="RnfH"/>
</dbReference>
<reference evidence="4 5" key="1">
    <citation type="submission" date="2019-07" db="EMBL/GenBank/DDBJ databases">
        <title>Tepidimonas alkaliphilus YIM 72238 draft genome.</title>
        <authorList>
            <person name="Da Costa M.S."/>
            <person name="Froufe H.J.C."/>
            <person name="Egas C."/>
            <person name="Albuquerque L."/>
        </authorList>
    </citation>
    <scope>NUCLEOTIDE SEQUENCE [LARGE SCALE GENOMIC DNA]</scope>
    <source>
        <strain evidence="4 5">YIM 72238</strain>
    </source>
</reference>
<dbReference type="OrthoDB" id="9796575at2"/>
<keyword evidence="5" id="KW-1185">Reference proteome</keyword>
<dbReference type="Proteomes" id="UP000315736">
    <property type="component" value="Unassembled WGS sequence"/>
</dbReference>
<dbReference type="PANTHER" id="PTHR37483">
    <property type="entry name" value="UPF0125 PROTEIN RATB"/>
    <property type="match status" value="1"/>
</dbReference>
<evidence type="ECO:0000313" key="4">
    <source>
        <dbReference type="EMBL" id="TSE20584.1"/>
    </source>
</evidence>
<dbReference type="HAMAP" id="MF_00460">
    <property type="entry name" value="UPF0125_RnfH"/>
    <property type="match status" value="1"/>
</dbReference>
<dbReference type="Gene3D" id="3.10.20.280">
    <property type="entry name" value="RnfH-like"/>
    <property type="match status" value="1"/>
</dbReference>
<protein>
    <recommendedName>
        <fullName evidence="2">UPF0125 protein Talka_00934</fullName>
    </recommendedName>
</protein>
<name>A0A554WAH7_9BURK</name>
<dbReference type="SUPFAM" id="SSF54285">
    <property type="entry name" value="MoaD/ThiS"/>
    <property type="match status" value="1"/>
</dbReference>
<sequence>MRVDLIWAEAPRRVREQALELPDGATVAQALAASGWDVAAALADGTLAASVWGRRVAPEALLRDSDRLELTRPLRVDPKVARRERFQRQGVRAPGLFARPRREPGSSR</sequence>
<evidence type="ECO:0000256" key="3">
    <source>
        <dbReference type="SAM" id="MobiDB-lite"/>
    </source>
</evidence>
<evidence type="ECO:0000313" key="5">
    <source>
        <dbReference type="Proteomes" id="UP000315736"/>
    </source>
</evidence>
<proteinExistence type="inferred from homology"/>
<evidence type="ECO:0000256" key="1">
    <source>
        <dbReference type="ARBA" id="ARBA00010645"/>
    </source>
</evidence>
<dbReference type="AlphaFoldDB" id="A0A554WAH7"/>
<organism evidence="4 5">
    <name type="scientific">Tepidimonas alkaliphilus</name>
    <dbReference type="NCBI Taxonomy" id="2588942"/>
    <lineage>
        <taxon>Bacteria</taxon>
        <taxon>Pseudomonadati</taxon>
        <taxon>Pseudomonadota</taxon>
        <taxon>Betaproteobacteria</taxon>
        <taxon>Burkholderiales</taxon>
        <taxon>Tepidimonas</taxon>
    </lineage>
</organism>
<dbReference type="PANTHER" id="PTHR37483:SF1">
    <property type="entry name" value="UPF0125 PROTEIN RATB"/>
    <property type="match status" value="1"/>
</dbReference>